<feature type="non-terminal residue" evidence="2">
    <location>
        <position position="1"/>
    </location>
</feature>
<evidence type="ECO:0000313" key="2">
    <source>
        <dbReference type="EMBL" id="JAT82749.1"/>
    </source>
</evidence>
<organism evidence="2">
    <name type="scientific">Pectinophora gossypiella</name>
    <name type="common">Cotton pink bollworm</name>
    <name type="synonym">Depressaria gossypiella</name>
    <dbReference type="NCBI Taxonomy" id="13191"/>
    <lineage>
        <taxon>Eukaryota</taxon>
        <taxon>Metazoa</taxon>
        <taxon>Ecdysozoa</taxon>
        <taxon>Arthropoda</taxon>
        <taxon>Hexapoda</taxon>
        <taxon>Insecta</taxon>
        <taxon>Pterygota</taxon>
        <taxon>Neoptera</taxon>
        <taxon>Endopterygota</taxon>
        <taxon>Lepidoptera</taxon>
        <taxon>Glossata</taxon>
        <taxon>Ditrysia</taxon>
        <taxon>Gelechioidea</taxon>
        <taxon>Gelechiidae</taxon>
        <taxon>Apatetrinae</taxon>
        <taxon>Pectinophora</taxon>
    </lineage>
</organism>
<dbReference type="AlphaFoldDB" id="A0A1E1W720"/>
<reference evidence="2" key="1">
    <citation type="submission" date="2015-09" db="EMBL/GenBank/DDBJ databases">
        <title>De novo assembly of Pectinophora gossypiella (Pink Bollworm) gut transcriptome.</title>
        <authorList>
            <person name="Tassone E.E."/>
        </authorList>
    </citation>
    <scope>NUCLEOTIDE SEQUENCE</scope>
</reference>
<gene>
    <name evidence="2" type="ORF">g.1834</name>
</gene>
<sequence>GVDGCITLSLGSPRFCPLISKQSTCIVTSRCLIKVKWDLIKQLASLFLLIMEGGRFEETSDGLSSEGIPPDPLISEVGSNQPREKVENDNLWKTILEQQNKNLLALLQAVKNPSV</sequence>
<accession>A0A1E1W720</accession>
<feature type="non-terminal residue" evidence="2">
    <location>
        <position position="115"/>
    </location>
</feature>
<feature type="region of interest" description="Disordered" evidence="1">
    <location>
        <begin position="58"/>
        <end position="84"/>
    </location>
</feature>
<protein>
    <submittedName>
        <fullName evidence="2">Uncharacterized protein</fullName>
    </submittedName>
</protein>
<dbReference type="EMBL" id="GDQN01008305">
    <property type="protein sequence ID" value="JAT82749.1"/>
    <property type="molecule type" value="Transcribed_RNA"/>
</dbReference>
<proteinExistence type="predicted"/>
<name>A0A1E1W720_PECGO</name>
<evidence type="ECO:0000256" key="1">
    <source>
        <dbReference type="SAM" id="MobiDB-lite"/>
    </source>
</evidence>